<dbReference type="AlphaFoldDB" id="A0A2T2N2B3"/>
<organism evidence="1 2">
    <name type="scientific">Corynespora cassiicola Philippines</name>
    <dbReference type="NCBI Taxonomy" id="1448308"/>
    <lineage>
        <taxon>Eukaryota</taxon>
        <taxon>Fungi</taxon>
        <taxon>Dikarya</taxon>
        <taxon>Ascomycota</taxon>
        <taxon>Pezizomycotina</taxon>
        <taxon>Dothideomycetes</taxon>
        <taxon>Pleosporomycetidae</taxon>
        <taxon>Pleosporales</taxon>
        <taxon>Corynesporascaceae</taxon>
        <taxon>Corynespora</taxon>
    </lineage>
</organism>
<evidence type="ECO:0000313" key="1">
    <source>
        <dbReference type="EMBL" id="PSN59168.1"/>
    </source>
</evidence>
<evidence type="ECO:0000313" key="2">
    <source>
        <dbReference type="Proteomes" id="UP000240883"/>
    </source>
</evidence>
<accession>A0A2T2N2B3</accession>
<name>A0A2T2N2B3_CORCC</name>
<keyword evidence="2" id="KW-1185">Reference proteome</keyword>
<dbReference type="EMBL" id="KZ678163">
    <property type="protein sequence ID" value="PSN59168.1"/>
    <property type="molecule type" value="Genomic_DNA"/>
</dbReference>
<proteinExistence type="predicted"/>
<gene>
    <name evidence="1" type="ORF">BS50DRAFT_580181</name>
</gene>
<protein>
    <submittedName>
        <fullName evidence="1">Uncharacterized protein</fullName>
    </submittedName>
</protein>
<dbReference type="Proteomes" id="UP000240883">
    <property type="component" value="Unassembled WGS sequence"/>
</dbReference>
<reference evidence="1 2" key="1">
    <citation type="journal article" date="2018" name="Front. Microbiol.">
        <title>Genome-Wide Analysis of Corynespora cassiicola Leaf Fall Disease Putative Effectors.</title>
        <authorList>
            <person name="Lopez D."/>
            <person name="Ribeiro S."/>
            <person name="Label P."/>
            <person name="Fumanal B."/>
            <person name="Venisse J.S."/>
            <person name="Kohler A."/>
            <person name="de Oliveira R.R."/>
            <person name="Labutti K."/>
            <person name="Lipzen A."/>
            <person name="Lail K."/>
            <person name="Bauer D."/>
            <person name="Ohm R.A."/>
            <person name="Barry K.W."/>
            <person name="Spatafora J."/>
            <person name="Grigoriev I.V."/>
            <person name="Martin F.M."/>
            <person name="Pujade-Renaud V."/>
        </authorList>
    </citation>
    <scope>NUCLEOTIDE SEQUENCE [LARGE SCALE GENOMIC DNA]</scope>
    <source>
        <strain evidence="1 2">Philippines</strain>
    </source>
</reference>
<sequence length="169" mass="17907">MQTRWPPPSQIVADAATLQCFLCCKHENCRILPRDSACGRQGHGASASSRWSLLEVMSPRRMREKAGVHAWALCTRGVSQCTCPGRTSGLLAPLCLPSSLSSAMQAGSCRTEKHGGASFVSAGAQTQHGPQPFGARGSGLSCSARAISDERRAAKRILSARHGLHLPST</sequence>